<keyword evidence="7" id="KW-0786">Thiamine pyrophosphate</keyword>
<evidence type="ECO:0008006" key="15">
    <source>
        <dbReference type="Google" id="ProtNLM"/>
    </source>
</evidence>
<dbReference type="GO" id="GO:0004737">
    <property type="term" value="F:pyruvate decarboxylase activity"/>
    <property type="evidence" value="ECO:0007669"/>
    <property type="project" value="TreeGrafter"/>
</dbReference>
<dbReference type="GO" id="GO:0030976">
    <property type="term" value="F:thiamine pyrophosphate binding"/>
    <property type="evidence" value="ECO:0007669"/>
    <property type="project" value="InterPro"/>
</dbReference>
<dbReference type="RefSeq" id="WP_063381234.1">
    <property type="nucleotide sequence ID" value="NZ_AUXX01000016.1"/>
</dbReference>
<comment type="caution">
    <text evidence="13">The sequence shown here is derived from an EMBL/GenBank/DDBJ whole genome shotgun (WGS) entry which is preliminary data.</text>
</comment>
<evidence type="ECO:0000256" key="1">
    <source>
        <dbReference type="ARBA" id="ARBA00001920"/>
    </source>
</evidence>
<dbReference type="SUPFAM" id="SSF52518">
    <property type="entry name" value="Thiamin diphosphate-binding fold (THDP-binding)"/>
    <property type="match status" value="2"/>
</dbReference>
<evidence type="ECO:0000256" key="6">
    <source>
        <dbReference type="ARBA" id="ARBA00022842"/>
    </source>
</evidence>
<organism evidence="13 14">
    <name type="scientific">Pseudoalteromonas luteoviolacea S4060-1</name>
    <dbReference type="NCBI Taxonomy" id="1365257"/>
    <lineage>
        <taxon>Bacteria</taxon>
        <taxon>Pseudomonadati</taxon>
        <taxon>Pseudomonadota</taxon>
        <taxon>Gammaproteobacteria</taxon>
        <taxon>Alteromonadales</taxon>
        <taxon>Pseudoalteromonadaceae</taxon>
        <taxon>Pseudoalteromonas</taxon>
    </lineage>
</organism>
<protein>
    <recommendedName>
        <fullName evidence="15">Pyruvate decarboxylase</fullName>
    </recommendedName>
</protein>
<dbReference type="InterPro" id="IPR012110">
    <property type="entry name" value="PDC/IPDC-like"/>
</dbReference>
<dbReference type="InterPro" id="IPR011766">
    <property type="entry name" value="TPP_enzyme_TPP-bd"/>
</dbReference>
<feature type="domain" description="Thiamine pyrophosphate enzyme N-terminal TPP-binding" evidence="12">
    <location>
        <begin position="9"/>
        <end position="113"/>
    </location>
</feature>
<dbReference type="EMBL" id="AUXX01000016">
    <property type="protein sequence ID" value="KZN66916.1"/>
    <property type="molecule type" value="Genomic_DNA"/>
</dbReference>
<comment type="similarity">
    <text evidence="3">Belongs to the TPP enzyme family.</text>
</comment>
<feature type="domain" description="Thiamine pyrophosphate enzyme TPP-binding" evidence="11">
    <location>
        <begin position="408"/>
        <end position="554"/>
    </location>
</feature>
<keyword evidence="6 9" id="KW-0460">Magnesium</keyword>
<gene>
    <name evidence="13" type="ORF">N478_18995</name>
</gene>
<dbReference type="InterPro" id="IPR029035">
    <property type="entry name" value="DHS-like_NAD/FAD-binding_dom"/>
</dbReference>
<dbReference type="Pfam" id="PF02776">
    <property type="entry name" value="TPP_enzyme_N"/>
    <property type="match status" value="1"/>
</dbReference>
<dbReference type="PIRSF" id="PIRSF036565">
    <property type="entry name" value="Pyruvt_ip_decrb"/>
    <property type="match status" value="1"/>
</dbReference>
<evidence type="ECO:0000313" key="13">
    <source>
        <dbReference type="EMBL" id="KZN66916.1"/>
    </source>
</evidence>
<keyword evidence="5" id="KW-0210">Decarboxylase</keyword>
<evidence type="ECO:0000256" key="10">
    <source>
        <dbReference type="SAM" id="MobiDB-lite"/>
    </source>
</evidence>
<dbReference type="InterPro" id="IPR012001">
    <property type="entry name" value="Thiamin_PyroP_enz_TPP-bd_dom"/>
</dbReference>
<keyword evidence="8" id="KW-0456">Lyase</keyword>
<dbReference type="GO" id="GO:0005829">
    <property type="term" value="C:cytosol"/>
    <property type="evidence" value="ECO:0007669"/>
    <property type="project" value="TreeGrafter"/>
</dbReference>
<evidence type="ECO:0000259" key="12">
    <source>
        <dbReference type="Pfam" id="PF02776"/>
    </source>
</evidence>
<evidence type="ECO:0000256" key="3">
    <source>
        <dbReference type="ARBA" id="ARBA00007812"/>
    </source>
</evidence>
<evidence type="ECO:0000256" key="7">
    <source>
        <dbReference type="ARBA" id="ARBA00023052"/>
    </source>
</evidence>
<dbReference type="PANTHER" id="PTHR43452">
    <property type="entry name" value="PYRUVATE DECARBOXYLASE"/>
    <property type="match status" value="1"/>
</dbReference>
<sequence>MTTSFKEYTVADYFKDRLEEIGVDHMFGVAGNYTAGLLDTILADSQSPISIKGNANEICAGFAADAYARLKGPTALYVTYSVGAFSLLNTIAGSYVEQVPVILINGAPTNKEDQISKCAGLLYSHTTGYEFVDIHMFRPITVAAERVTNALQAPFQIDSALTALLSEQRPIYFEVTEDIWRSPCQRPQGRIRERQNDTLTVSCAQEAAQATLELMLSKPKSIFWAGIELQRLGLQDEFLNLLEVINREHSMPDGHIHFVTSALSKSVIAETHPWFEGCVTMSPSEVEQLVGEDGVLVGIGAWTTGKDTGNQDIRSSNTILAAHQGVYVGANFYPSVMLKDYLNYLTEAFIQLAKQSPANLTGIRKAQSLAPSQNAKDYLGYDSFFSAMSSWITEDDVLIVDAGFPLIGAQGVKVPARNGFVAQAAWLSIGYSVPAGTGIKCAYPDKRAVVVVGDGAFHETCQAVADQHAYGQNTVVFVLANGIYGIEQYLVNPNPFRQPPVEYQDKLLNNVYSYNDLPNWQISKLPDAFGGKGVKVTTIEQLLGVMEEIRTQDNINYVVEVCIPKEDTPLTISKEADSAVGEDEISNPNWPPAGKF</sequence>
<dbReference type="AlphaFoldDB" id="A0A162CF41"/>
<comment type="cofactor">
    <cofactor evidence="2">
        <name>thiamine diphosphate</name>
        <dbReference type="ChEBI" id="CHEBI:58937"/>
    </cofactor>
</comment>
<dbReference type="GO" id="GO:0046872">
    <property type="term" value="F:metal ion binding"/>
    <property type="evidence" value="ECO:0007669"/>
    <property type="project" value="UniProtKB-KW"/>
</dbReference>
<dbReference type="Gene3D" id="3.40.50.1220">
    <property type="entry name" value="TPP-binding domain"/>
    <property type="match status" value="1"/>
</dbReference>
<name>A0A162CF41_9GAMM</name>
<dbReference type="Pfam" id="PF02775">
    <property type="entry name" value="TPP_enzyme_C"/>
    <property type="match status" value="1"/>
</dbReference>
<evidence type="ECO:0000256" key="4">
    <source>
        <dbReference type="ARBA" id="ARBA00022723"/>
    </source>
</evidence>
<feature type="binding site" evidence="9">
    <location>
        <position position="454"/>
    </location>
    <ligand>
        <name>Mg(2+)</name>
        <dbReference type="ChEBI" id="CHEBI:18420"/>
    </ligand>
</feature>
<proteinExistence type="inferred from homology"/>
<reference evidence="13 14" key="1">
    <citation type="submission" date="2013-07" db="EMBL/GenBank/DDBJ databases">
        <title>Comparative Genomic and Metabolomic Analysis of Twelve Strains of Pseudoalteromonas luteoviolacea.</title>
        <authorList>
            <person name="Vynne N.G."/>
            <person name="Mansson M."/>
            <person name="Gram L."/>
        </authorList>
    </citation>
    <scope>NUCLEOTIDE SEQUENCE [LARGE SCALE GENOMIC DNA]</scope>
    <source>
        <strain evidence="13 14">S4060-1</strain>
    </source>
</reference>
<evidence type="ECO:0000256" key="8">
    <source>
        <dbReference type="ARBA" id="ARBA00023239"/>
    </source>
</evidence>
<evidence type="ECO:0000313" key="14">
    <source>
        <dbReference type="Proteomes" id="UP000076661"/>
    </source>
</evidence>
<feature type="binding site" evidence="9">
    <location>
        <position position="481"/>
    </location>
    <ligand>
        <name>Mg(2+)</name>
        <dbReference type="ChEBI" id="CHEBI:18420"/>
    </ligand>
</feature>
<dbReference type="InterPro" id="IPR029061">
    <property type="entry name" value="THDP-binding"/>
</dbReference>
<dbReference type="Proteomes" id="UP000076661">
    <property type="component" value="Unassembled WGS sequence"/>
</dbReference>
<comment type="cofactor">
    <cofactor evidence="9">
        <name>Mg(2+)</name>
        <dbReference type="ChEBI" id="CHEBI:18420"/>
    </cofactor>
    <text evidence="9">Binds 1 Mg(2+) per subunit.</text>
</comment>
<evidence type="ECO:0000256" key="5">
    <source>
        <dbReference type="ARBA" id="ARBA00022793"/>
    </source>
</evidence>
<comment type="cofactor">
    <cofactor evidence="1">
        <name>a metal cation</name>
        <dbReference type="ChEBI" id="CHEBI:25213"/>
    </cofactor>
</comment>
<evidence type="ECO:0000259" key="11">
    <source>
        <dbReference type="Pfam" id="PF02775"/>
    </source>
</evidence>
<evidence type="ECO:0000256" key="2">
    <source>
        <dbReference type="ARBA" id="ARBA00001964"/>
    </source>
</evidence>
<dbReference type="SUPFAM" id="SSF52467">
    <property type="entry name" value="DHS-like NAD/FAD-binding domain"/>
    <property type="match status" value="1"/>
</dbReference>
<dbReference type="CDD" id="cd07038">
    <property type="entry name" value="TPP_PYR_PDC_IPDC_like"/>
    <property type="match status" value="1"/>
</dbReference>
<dbReference type="PATRIC" id="fig|1365257.3.peg.2494"/>
<dbReference type="InterPro" id="IPR047213">
    <property type="entry name" value="TPP_PYR_PDC_IPDC-like"/>
</dbReference>
<evidence type="ECO:0000256" key="9">
    <source>
        <dbReference type="PIRSR" id="PIRSR036565-2"/>
    </source>
</evidence>
<accession>A0A162CF41</accession>
<dbReference type="GO" id="GO:0000949">
    <property type="term" value="P:aromatic amino acid family catabolic process to alcohol via Ehrlich pathway"/>
    <property type="evidence" value="ECO:0007669"/>
    <property type="project" value="TreeGrafter"/>
</dbReference>
<keyword evidence="4 9" id="KW-0479">Metal-binding</keyword>
<dbReference type="PANTHER" id="PTHR43452:SF30">
    <property type="entry name" value="PYRUVATE DECARBOXYLASE ISOZYME 1-RELATED"/>
    <property type="match status" value="1"/>
</dbReference>
<feature type="region of interest" description="Disordered" evidence="10">
    <location>
        <begin position="575"/>
        <end position="596"/>
    </location>
</feature>
<dbReference type="Gene3D" id="3.40.50.970">
    <property type="match status" value="2"/>
</dbReference>